<dbReference type="Proteomes" id="UP000783686">
    <property type="component" value="Unassembled WGS sequence"/>
</dbReference>
<organism evidence="1 2">
    <name type="scientific">Bursaphelenchus okinawaensis</name>
    <dbReference type="NCBI Taxonomy" id="465554"/>
    <lineage>
        <taxon>Eukaryota</taxon>
        <taxon>Metazoa</taxon>
        <taxon>Ecdysozoa</taxon>
        <taxon>Nematoda</taxon>
        <taxon>Chromadorea</taxon>
        <taxon>Rhabditida</taxon>
        <taxon>Tylenchina</taxon>
        <taxon>Tylenchomorpha</taxon>
        <taxon>Aphelenchoidea</taxon>
        <taxon>Aphelenchoididae</taxon>
        <taxon>Bursaphelenchus</taxon>
    </lineage>
</organism>
<keyword evidence="2" id="KW-1185">Reference proteome</keyword>
<evidence type="ECO:0000313" key="2">
    <source>
        <dbReference type="Proteomes" id="UP000614601"/>
    </source>
</evidence>
<dbReference type="EMBL" id="CAJFCW020000005">
    <property type="protein sequence ID" value="CAG9117016.1"/>
    <property type="molecule type" value="Genomic_DNA"/>
</dbReference>
<dbReference type="Proteomes" id="UP000614601">
    <property type="component" value="Unassembled WGS sequence"/>
</dbReference>
<dbReference type="EMBL" id="CAJFDH010000005">
    <property type="protein sequence ID" value="CAD5222925.1"/>
    <property type="molecule type" value="Genomic_DNA"/>
</dbReference>
<accession>A0A811L4A1</accession>
<evidence type="ECO:0000313" key="1">
    <source>
        <dbReference type="EMBL" id="CAD5222925.1"/>
    </source>
</evidence>
<proteinExistence type="predicted"/>
<gene>
    <name evidence="1" type="ORF">BOKJ2_LOCUS9887</name>
</gene>
<sequence>MIEEVKVQFLVAPGQSCEITLLRPVNVLPLDTKSLPMDQRQEGFSYMLAVLYQIEGRPLKLHVGAWGNKVYVLTRKGPHHALDW</sequence>
<name>A0A811L4A1_9BILA</name>
<protein>
    <submittedName>
        <fullName evidence="1">Uncharacterized protein</fullName>
    </submittedName>
</protein>
<dbReference type="AlphaFoldDB" id="A0A811L4A1"/>
<comment type="caution">
    <text evidence="1">The sequence shown here is derived from an EMBL/GenBank/DDBJ whole genome shotgun (WGS) entry which is preliminary data.</text>
</comment>
<reference evidence="1" key="1">
    <citation type="submission" date="2020-09" db="EMBL/GenBank/DDBJ databases">
        <authorList>
            <person name="Kikuchi T."/>
        </authorList>
    </citation>
    <scope>NUCLEOTIDE SEQUENCE</scope>
    <source>
        <strain evidence="1">SH1</strain>
    </source>
</reference>